<feature type="chain" id="PRO_5039152937" description="CarboxypepD_reg-like domain-containing protein" evidence="1">
    <location>
        <begin position="23"/>
        <end position="249"/>
    </location>
</feature>
<evidence type="ECO:0000256" key="1">
    <source>
        <dbReference type="SAM" id="SignalP"/>
    </source>
</evidence>
<dbReference type="RefSeq" id="WP_267676698.1">
    <property type="nucleotide sequence ID" value="NZ_CP113088.1"/>
</dbReference>
<dbReference type="Proteomes" id="UP001164705">
    <property type="component" value="Chromosome"/>
</dbReference>
<sequence>MKKVLYLSILLFPLCSFSQTLKGIIYHQEATADNIKIENLSKNSTVFSNENGEFEIEATVNDSIVFSALFYETKTKVVTQKQLEALTVFELKQTTNRLEEVILTDVGKEKPFSETQYKGNLNLQMQNDIKNNPHLYGKSGNGSLDFVAIAKLIGKLFKRKNTPETKAFISYYDIKTLFQTDAFFNHTLLTKTLNIVTADSNLFFEYIEVQNINNKLLSKDNKLLLLDALITYSHSFIAIVSEFKAAKTN</sequence>
<evidence type="ECO:0000313" key="2">
    <source>
        <dbReference type="EMBL" id="WAC02101.1"/>
    </source>
</evidence>
<dbReference type="EMBL" id="CP113088">
    <property type="protein sequence ID" value="WAC02101.1"/>
    <property type="molecule type" value="Genomic_DNA"/>
</dbReference>
<reference evidence="2" key="1">
    <citation type="submission" date="2022-11" db="EMBL/GenBank/DDBJ databases">
        <title>Lacinutrix neustonica HL-RS19T sp. nov., isolated from the surface microlayer sample of brackish Lake Shihwa.</title>
        <authorList>
            <person name="Choi J.Y."/>
            <person name="Hwang C.Y."/>
        </authorList>
    </citation>
    <scope>NUCLEOTIDE SEQUENCE</scope>
    <source>
        <strain evidence="2">HL-RS19</strain>
    </source>
</reference>
<gene>
    <name evidence="2" type="ORF">N7U66_20360</name>
</gene>
<accession>A0A9E8MW20</accession>
<dbReference type="KEGG" id="lnu:N7U66_20360"/>
<keyword evidence="3" id="KW-1185">Reference proteome</keyword>
<dbReference type="AlphaFoldDB" id="A0A9E8MW20"/>
<organism evidence="2 3">
    <name type="scientific">Lacinutrix neustonica</name>
    <dbReference type="NCBI Taxonomy" id="2980107"/>
    <lineage>
        <taxon>Bacteria</taxon>
        <taxon>Pseudomonadati</taxon>
        <taxon>Bacteroidota</taxon>
        <taxon>Flavobacteriia</taxon>
        <taxon>Flavobacteriales</taxon>
        <taxon>Flavobacteriaceae</taxon>
        <taxon>Lacinutrix</taxon>
    </lineage>
</organism>
<proteinExistence type="predicted"/>
<name>A0A9E8MW20_9FLAO</name>
<feature type="signal peptide" evidence="1">
    <location>
        <begin position="1"/>
        <end position="22"/>
    </location>
</feature>
<keyword evidence="1" id="KW-0732">Signal</keyword>
<evidence type="ECO:0008006" key="4">
    <source>
        <dbReference type="Google" id="ProtNLM"/>
    </source>
</evidence>
<evidence type="ECO:0000313" key="3">
    <source>
        <dbReference type="Proteomes" id="UP001164705"/>
    </source>
</evidence>
<protein>
    <recommendedName>
        <fullName evidence="4">CarboxypepD_reg-like domain-containing protein</fullName>
    </recommendedName>
</protein>